<keyword evidence="9 11" id="KW-0472">Membrane</keyword>
<dbReference type="InterPro" id="IPR001915">
    <property type="entry name" value="Peptidase_M48"/>
</dbReference>
<dbReference type="Gene3D" id="3.30.2010.10">
    <property type="entry name" value="Metalloproteases ('zincins'), catalytic domain"/>
    <property type="match status" value="1"/>
</dbReference>
<dbReference type="PANTHER" id="PTHR43221">
    <property type="entry name" value="PROTEASE HTPX"/>
    <property type="match status" value="1"/>
</dbReference>
<evidence type="ECO:0000256" key="7">
    <source>
        <dbReference type="ARBA" id="ARBA00022989"/>
    </source>
</evidence>
<sequence length="360" mass="39518">MRNTHYRRSRNRSHRGNNEVMRRARLRLSLLSRMGVALTVLLVVSVAIAVTAIVAGGVLAWLVLLPVLYALETLLLPVFGEYYGLLHWVLTNPAPIVIAAGTVLLPLLYFRPVRAKIRAFRTELGKAGAPASETHPELAEVVRRLAQQADVPEPDIYVADRRRPESYALGGRSNGTVIVTTGLLNRLSAAELEAVLAHELSHLVNGDSRIMNLVLVPMLIAEQVGSDDPPSRRLLVSQPLAYLAHLVLWAALSVLTTLQRWACQLAIAVLSRSRELAADRGAAELTGSPSDLASALERLSDNRERPREDKRTWATSAGALDILPRETAVGSRGLLRTHPDIETRLEHLETMVVERTSDGQ</sequence>
<dbReference type="EMBL" id="CP040330">
    <property type="protein sequence ID" value="QCS42633.1"/>
    <property type="molecule type" value="Genomic_DNA"/>
</dbReference>
<keyword evidence="4" id="KW-0479">Metal-binding</keyword>
<evidence type="ECO:0000313" key="13">
    <source>
        <dbReference type="EMBL" id="QCS42633.1"/>
    </source>
</evidence>
<keyword evidence="6 10" id="KW-0862">Zinc</keyword>
<evidence type="ECO:0000256" key="9">
    <source>
        <dbReference type="ARBA" id="ARBA00023136"/>
    </source>
</evidence>
<comment type="similarity">
    <text evidence="10">Belongs to the peptidase M48 family.</text>
</comment>
<dbReference type="GO" id="GO:0046872">
    <property type="term" value="F:metal ion binding"/>
    <property type="evidence" value="ECO:0007669"/>
    <property type="project" value="UniProtKB-KW"/>
</dbReference>
<dbReference type="PANTHER" id="PTHR43221:SF2">
    <property type="entry name" value="PROTEASE HTPX HOMOLOG"/>
    <property type="match status" value="1"/>
</dbReference>
<name>A0A4P8WKJ9_9EURY</name>
<evidence type="ECO:0000256" key="1">
    <source>
        <dbReference type="ARBA" id="ARBA00022475"/>
    </source>
</evidence>
<dbReference type="GO" id="GO:0004222">
    <property type="term" value="F:metalloendopeptidase activity"/>
    <property type="evidence" value="ECO:0007669"/>
    <property type="project" value="InterPro"/>
</dbReference>
<proteinExistence type="inferred from homology"/>
<evidence type="ECO:0000259" key="12">
    <source>
        <dbReference type="Pfam" id="PF01435"/>
    </source>
</evidence>
<reference evidence="14" key="1">
    <citation type="submission" date="2019-05" db="EMBL/GenBank/DDBJ databases">
        <title>Genome sequence and methylation pattern of the halophilic Archaeon Natrinema versiforme BOL5-4.</title>
        <authorList>
            <person name="DasSarma P."/>
            <person name="Anton B.P."/>
            <person name="DasSarma S.L."/>
            <person name="Martinez F.L."/>
            <person name="Guzman D."/>
            <person name="Roberts R.J."/>
            <person name="DasSarma S."/>
        </authorList>
    </citation>
    <scope>NUCLEOTIDE SEQUENCE [LARGE SCALE GENOMIC DNA]</scope>
    <source>
        <strain evidence="14">BOL5-4</strain>
    </source>
</reference>
<evidence type="ECO:0000256" key="5">
    <source>
        <dbReference type="ARBA" id="ARBA00022801"/>
    </source>
</evidence>
<organism evidence="13 14">
    <name type="scientific">Natrinema versiforme</name>
    <dbReference type="NCBI Taxonomy" id="88724"/>
    <lineage>
        <taxon>Archaea</taxon>
        <taxon>Methanobacteriati</taxon>
        <taxon>Methanobacteriota</taxon>
        <taxon>Stenosarchaea group</taxon>
        <taxon>Halobacteria</taxon>
        <taxon>Halobacteriales</taxon>
        <taxon>Natrialbaceae</taxon>
        <taxon>Natrinema</taxon>
    </lineage>
</organism>
<keyword evidence="8 10" id="KW-0482">Metalloprotease</keyword>
<dbReference type="InterPro" id="IPR050083">
    <property type="entry name" value="HtpX_protease"/>
</dbReference>
<evidence type="ECO:0000313" key="14">
    <source>
        <dbReference type="Proteomes" id="UP000302218"/>
    </source>
</evidence>
<accession>A0A4P8WKJ9</accession>
<gene>
    <name evidence="13" type="ORF">FEJ81_09775</name>
</gene>
<evidence type="ECO:0000256" key="2">
    <source>
        <dbReference type="ARBA" id="ARBA00022670"/>
    </source>
</evidence>
<feature type="domain" description="Peptidase M48" evidence="12">
    <location>
        <begin position="134"/>
        <end position="351"/>
    </location>
</feature>
<dbReference type="Proteomes" id="UP000302218">
    <property type="component" value="Chromosome"/>
</dbReference>
<protein>
    <submittedName>
        <fullName evidence="13">Peptidase M48 Ste24p</fullName>
    </submittedName>
</protein>
<keyword evidence="5 10" id="KW-0378">Hydrolase</keyword>
<keyword evidence="7 11" id="KW-1133">Transmembrane helix</keyword>
<evidence type="ECO:0000256" key="11">
    <source>
        <dbReference type="SAM" id="Phobius"/>
    </source>
</evidence>
<dbReference type="GO" id="GO:0006508">
    <property type="term" value="P:proteolysis"/>
    <property type="evidence" value="ECO:0007669"/>
    <property type="project" value="UniProtKB-KW"/>
</dbReference>
<dbReference type="AlphaFoldDB" id="A0A4P8WKJ9"/>
<feature type="transmembrane region" description="Helical" evidence="11">
    <location>
        <begin position="35"/>
        <end position="65"/>
    </location>
</feature>
<evidence type="ECO:0000256" key="4">
    <source>
        <dbReference type="ARBA" id="ARBA00022723"/>
    </source>
</evidence>
<dbReference type="KEGG" id="nvr:FEJ81_09775"/>
<keyword evidence="1" id="KW-1003">Cell membrane</keyword>
<dbReference type="Pfam" id="PF01435">
    <property type="entry name" value="Peptidase_M48"/>
    <property type="match status" value="1"/>
</dbReference>
<evidence type="ECO:0000256" key="10">
    <source>
        <dbReference type="RuleBase" id="RU003983"/>
    </source>
</evidence>
<feature type="transmembrane region" description="Helical" evidence="11">
    <location>
        <begin position="85"/>
        <end position="110"/>
    </location>
</feature>
<keyword evidence="2 10" id="KW-0645">Protease</keyword>
<keyword evidence="3 11" id="KW-0812">Transmembrane</keyword>
<evidence type="ECO:0000256" key="6">
    <source>
        <dbReference type="ARBA" id="ARBA00022833"/>
    </source>
</evidence>
<comment type="cofactor">
    <cofactor evidence="10">
        <name>Zn(2+)</name>
        <dbReference type="ChEBI" id="CHEBI:29105"/>
    </cofactor>
    <text evidence="10">Binds 1 zinc ion per subunit.</text>
</comment>
<evidence type="ECO:0000256" key="8">
    <source>
        <dbReference type="ARBA" id="ARBA00023049"/>
    </source>
</evidence>
<evidence type="ECO:0000256" key="3">
    <source>
        <dbReference type="ARBA" id="ARBA00022692"/>
    </source>
</evidence>